<proteinExistence type="predicted"/>
<name>A0ABV6WV42_9ACTN</name>
<dbReference type="Proteomes" id="UP001592530">
    <property type="component" value="Unassembled WGS sequence"/>
</dbReference>
<evidence type="ECO:0000313" key="2">
    <source>
        <dbReference type="Proteomes" id="UP001592530"/>
    </source>
</evidence>
<evidence type="ECO:0000313" key="1">
    <source>
        <dbReference type="EMBL" id="MFC1429622.1"/>
    </source>
</evidence>
<comment type="caution">
    <text evidence="1">The sequence shown here is derived from an EMBL/GenBank/DDBJ whole genome shotgun (WGS) entry which is preliminary data.</text>
</comment>
<accession>A0ABV6WV42</accession>
<organism evidence="1 2">
    <name type="scientific">Streptacidiphilus alkalitolerans</name>
    <dbReference type="NCBI Taxonomy" id="3342712"/>
    <lineage>
        <taxon>Bacteria</taxon>
        <taxon>Bacillati</taxon>
        <taxon>Actinomycetota</taxon>
        <taxon>Actinomycetes</taxon>
        <taxon>Kitasatosporales</taxon>
        <taxon>Streptomycetaceae</taxon>
        <taxon>Streptacidiphilus</taxon>
    </lineage>
</organism>
<sequence>MHEYRHGVVDRVLPDRSTVLPPDWAPQVPDDWREVLLRDAVPRTLAPAGRPHAYCGGKVSSEWQYTKAL</sequence>
<protein>
    <submittedName>
        <fullName evidence="1">Uncharacterized protein</fullName>
    </submittedName>
</protein>
<dbReference type="EMBL" id="JBHEZY010000001">
    <property type="protein sequence ID" value="MFC1429622.1"/>
    <property type="molecule type" value="Genomic_DNA"/>
</dbReference>
<gene>
    <name evidence="1" type="ORF">ACEZDB_03005</name>
</gene>
<reference evidence="1 2" key="1">
    <citation type="submission" date="2024-09" db="EMBL/GenBank/DDBJ databases">
        <authorList>
            <person name="Lee S.D."/>
        </authorList>
    </citation>
    <scope>NUCLEOTIDE SEQUENCE [LARGE SCALE GENOMIC DNA]</scope>
    <source>
        <strain evidence="1 2">N1-3</strain>
    </source>
</reference>